<protein>
    <submittedName>
        <fullName evidence="3">MFS transporter</fullName>
    </submittedName>
</protein>
<dbReference type="Proteomes" id="UP000380867">
    <property type="component" value="Unassembled WGS sequence"/>
</dbReference>
<accession>A0A5M4FHG1</accession>
<evidence type="ECO:0000313" key="4">
    <source>
        <dbReference type="Proteomes" id="UP000380867"/>
    </source>
</evidence>
<feature type="transmembrane region" description="Helical" evidence="2">
    <location>
        <begin position="389"/>
        <end position="412"/>
    </location>
</feature>
<organism evidence="3 4">
    <name type="scientific">Aeromicrobium ginsengisoli</name>
    <dbReference type="NCBI Taxonomy" id="363867"/>
    <lineage>
        <taxon>Bacteria</taxon>
        <taxon>Bacillati</taxon>
        <taxon>Actinomycetota</taxon>
        <taxon>Actinomycetes</taxon>
        <taxon>Propionibacteriales</taxon>
        <taxon>Nocardioidaceae</taxon>
        <taxon>Aeromicrobium</taxon>
    </lineage>
</organism>
<dbReference type="GO" id="GO:0022857">
    <property type="term" value="F:transmembrane transporter activity"/>
    <property type="evidence" value="ECO:0007669"/>
    <property type="project" value="InterPro"/>
</dbReference>
<dbReference type="AlphaFoldDB" id="A0A5M4FHG1"/>
<keyword evidence="2" id="KW-1133">Transmembrane helix</keyword>
<evidence type="ECO:0000256" key="2">
    <source>
        <dbReference type="SAM" id="Phobius"/>
    </source>
</evidence>
<dbReference type="PANTHER" id="PTHR23542">
    <property type="match status" value="1"/>
</dbReference>
<feature type="compositionally biased region" description="Polar residues" evidence="1">
    <location>
        <begin position="8"/>
        <end position="29"/>
    </location>
</feature>
<feature type="transmembrane region" description="Helical" evidence="2">
    <location>
        <begin position="67"/>
        <end position="92"/>
    </location>
</feature>
<dbReference type="Pfam" id="PF07690">
    <property type="entry name" value="MFS_1"/>
    <property type="match status" value="1"/>
</dbReference>
<keyword evidence="2" id="KW-0812">Transmembrane</keyword>
<dbReference type="PANTHER" id="PTHR23542:SF1">
    <property type="entry name" value="MAJOR FACILITATOR SUPERFAMILY (MFS) PROFILE DOMAIN-CONTAINING PROTEIN"/>
    <property type="match status" value="1"/>
</dbReference>
<feature type="transmembrane region" description="Helical" evidence="2">
    <location>
        <begin position="131"/>
        <end position="151"/>
    </location>
</feature>
<feature type="transmembrane region" description="Helical" evidence="2">
    <location>
        <begin position="334"/>
        <end position="352"/>
    </location>
</feature>
<feature type="transmembrane region" description="Helical" evidence="2">
    <location>
        <begin position="262"/>
        <end position="281"/>
    </location>
</feature>
<evidence type="ECO:0000256" key="1">
    <source>
        <dbReference type="SAM" id="MobiDB-lite"/>
    </source>
</evidence>
<feature type="region of interest" description="Disordered" evidence="1">
    <location>
        <begin position="1"/>
        <end position="44"/>
    </location>
</feature>
<proteinExistence type="predicted"/>
<feature type="transmembrane region" description="Helical" evidence="2">
    <location>
        <begin position="358"/>
        <end position="377"/>
    </location>
</feature>
<dbReference type="SUPFAM" id="SSF103473">
    <property type="entry name" value="MFS general substrate transporter"/>
    <property type="match status" value="1"/>
</dbReference>
<gene>
    <name evidence="3" type="ORF">ESP70_002340</name>
</gene>
<name>A0A5M4FHG1_9ACTN</name>
<keyword evidence="4" id="KW-1185">Reference proteome</keyword>
<keyword evidence="2" id="KW-0472">Membrane</keyword>
<feature type="transmembrane region" description="Helical" evidence="2">
    <location>
        <begin position="98"/>
        <end position="119"/>
    </location>
</feature>
<dbReference type="InterPro" id="IPR036259">
    <property type="entry name" value="MFS_trans_sf"/>
</dbReference>
<dbReference type="OrthoDB" id="9180256at2"/>
<dbReference type="Gene3D" id="1.20.1250.20">
    <property type="entry name" value="MFS general substrate transporter like domains"/>
    <property type="match status" value="1"/>
</dbReference>
<sequence length="447" mass="46038">MPRPIVTFSRNGTTSSGCSGPPNDTSRSASKGRASMRSSSHRHRYGRHAGRPFMLTTYRDVLSRPGAVLFSSTAVVSRLPLSMAGFGIVLLVSERTGSYGRAGVLAAVYVLAAAVFGPTQGRLADRLGQSRVLWVVGAVYALGMALTLVAIGEDWATPLPHVCVAIAGLATPQTGSMVRARWTHAVADRSQLNTAFSIEAVLDEVVFMVGPVLVTVLTLQLSDYAGLIAAAAAASLGSWALATQRRTEPPLVEHVEGARPPIGWGLLGPVVASSVGLGMLFGSAEVIVVAFCTEEGNRGAAGFVIAIWATGSLIAGVVVGALPQPAEPLHRLRASLLALALLFAPLAVLSGIPLIAVGMFLTGFMISPTLIATVNLIERSMPSSRLTEALTWTTTGLAVGVAPGSAIAGWVIDHQGASAGFLVPLISGLAAAAVAWSIRTPSRGAAG</sequence>
<reference evidence="3" key="1">
    <citation type="submission" date="2019-09" db="EMBL/GenBank/DDBJ databases">
        <authorList>
            <person name="Li J."/>
        </authorList>
    </citation>
    <scope>NUCLEOTIDE SEQUENCE [LARGE SCALE GENOMIC DNA]</scope>
    <source>
        <strain evidence="3">JCM 14732</strain>
    </source>
</reference>
<dbReference type="InterPro" id="IPR011701">
    <property type="entry name" value="MFS"/>
</dbReference>
<dbReference type="EMBL" id="SDPQ02000001">
    <property type="protein sequence ID" value="KAA1399624.1"/>
    <property type="molecule type" value="Genomic_DNA"/>
</dbReference>
<feature type="transmembrane region" description="Helical" evidence="2">
    <location>
        <begin position="224"/>
        <end position="242"/>
    </location>
</feature>
<feature type="transmembrane region" description="Helical" evidence="2">
    <location>
        <begin position="301"/>
        <end position="322"/>
    </location>
</feature>
<comment type="caution">
    <text evidence="3">The sequence shown here is derived from an EMBL/GenBank/DDBJ whole genome shotgun (WGS) entry which is preliminary data.</text>
</comment>
<evidence type="ECO:0000313" key="3">
    <source>
        <dbReference type="EMBL" id="KAA1399624.1"/>
    </source>
</evidence>
<feature type="transmembrane region" description="Helical" evidence="2">
    <location>
        <begin position="418"/>
        <end position="438"/>
    </location>
</feature>